<dbReference type="AlphaFoldDB" id="A0A4Q7YCU8"/>
<dbReference type="GO" id="GO:0042802">
    <property type="term" value="F:identical protein binding"/>
    <property type="evidence" value="ECO:0007669"/>
    <property type="project" value="UniProtKB-ARBA"/>
</dbReference>
<evidence type="ECO:0000256" key="9">
    <source>
        <dbReference type="ARBA" id="ARBA00022692"/>
    </source>
</evidence>
<evidence type="ECO:0000259" key="19">
    <source>
        <dbReference type="Pfam" id="PF02706"/>
    </source>
</evidence>
<dbReference type="InterPro" id="IPR005702">
    <property type="entry name" value="Wzc-like_C"/>
</dbReference>
<evidence type="ECO:0000256" key="18">
    <source>
        <dbReference type="SAM" id="Phobius"/>
    </source>
</evidence>
<feature type="region of interest" description="Disordered" evidence="17">
    <location>
        <begin position="454"/>
        <end position="491"/>
    </location>
</feature>
<organism evidence="21 22">
    <name type="scientific">Blastococcus saxobsidens</name>
    <dbReference type="NCBI Taxonomy" id="138336"/>
    <lineage>
        <taxon>Bacteria</taxon>
        <taxon>Bacillati</taxon>
        <taxon>Actinomycetota</taxon>
        <taxon>Actinomycetes</taxon>
        <taxon>Geodermatophilales</taxon>
        <taxon>Geodermatophilaceae</taxon>
        <taxon>Blastococcus</taxon>
    </lineage>
</organism>
<sequence>MDLKDVVQALRAGWWLVVTAVLLGVAAGGAATWSATPLYESTTKLFVSTSTTTDTSSAYTGNLFSQQRVASYAELLTGVQLAAEVVEELRLDMAPDELAEMVSATIVPDTVILTVTVSDTSARRAQDIADSLGRQFAEQVAELETPPGAEVSTVKVATVQPAAFNDTPVSPDEVRNVTLGAVLGILAGLGLALLRSRMDNTVKSSEDVTHLTGVGVIGTVLEDARVGEDHVVTDQDQHSIAAEAYRSIRTNLQFLNVDNPPRVIVVSSAVPGEGKSTLAVNLATVLAQAGSRVMLIEADLRRPRVTRYMGLISGAGLTNVLGGTAMLHEVVQPWGDGRLSVLAAGPMPPNPSEMLGSRHMQVLLDELRERYDYVLIDAPPLLAVTDAAVLTAVSDGCLLTSRYGRTRREELQEAASSLARIDASLLGVILNRVPQSAGAARGYGYAYSYEADPSRDTTGVVRSMTSARSGRGRGAQPVDDTGPVAAVRSRR</sequence>
<evidence type="ECO:0000313" key="21">
    <source>
        <dbReference type="EMBL" id="RZU34121.1"/>
    </source>
</evidence>
<dbReference type="RefSeq" id="WP_158657478.1">
    <property type="nucleotide sequence ID" value="NZ_POQT01000003.1"/>
</dbReference>
<comment type="caution">
    <text evidence="21">The sequence shown here is derived from an EMBL/GenBank/DDBJ whole genome shotgun (WGS) entry which is preliminary data.</text>
</comment>
<evidence type="ECO:0000256" key="10">
    <source>
        <dbReference type="ARBA" id="ARBA00022741"/>
    </source>
</evidence>
<evidence type="ECO:0000256" key="1">
    <source>
        <dbReference type="ARBA" id="ARBA00004429"/>
    </source>
</evidence>
<reference evidence="21 22" key="1">
    <citation type="submission" date="2019-02" db="EMBL/GenBank/DDBJ databases">
        <title>Sequencing the genomes of 1000 actinobacteria strains.</title>
        <authorList>
            <person name="Klenk H.-P."/>
        </authorList>
    </citation>
    <scope>NUCLEOTIDE SEQUENCE [LARGE SCALE GENOMIC DNA]</scope>
    <source>
        <strain evidence="21 22">DSM 44509</strain>
    </source>
</reference>
<dbReference type="InterPro" id="IPR025669">
    <property type="entry name" value="AAA_dom"/>
</dbReference>
<keyword evidence="13 18" id="KW-1133">Transmembrane helix</keyword>
<dbReference type="InterPro" id="IPR050445">
    <property type="entry name" value="Bact_polysacc_biosynth/exp"/>
</dbReference>
<dbReference type="EMBL" id="SHKV01000001">
    <property type="protein sequence ID" value="RZU34121.1"/>
    <property type="molecule type" value="Genomic_DNA"/>
</dbReference>
<keyword evidence="15" id="KW-0829">Tyrosine-protein kinase</keyword>
<dbReference type="PANTHER" id="PTHR32309:SF13">
    <property type="entry name" value="FERRIC ENTEROBACTIN TRANSPORT PROTEIN FEPE"/>
    <property type="match status" value="1"/>
</dbReference>
<gene>
    <name evidence="21" type="ORF">BKA19_3876</name>
</gene>
<dbReference type="FunFam" id="3.40.50.300:FF:000527">
    <property type="entry name" value="Tyrosine-protein kinase etk"/>
    <property type="match status" value="1"/>
</dbReference>
<dbReference type="InterPro" id="IPR003856">
    <property type="entry name" value="LPS_length_determ_N"/>
</dbReference>
<dbReference type="Pfam" id="PF02706">
    <property type="entry name" value="Wzz"/>
    <property type="match status" value="1"/>
</dbReference>
<dbReference type="CDD" id="cd05387">
    <property type="entry name" value="BY-kinase"/>
    <property type="match status" value="1"/>
</dbReference>
<keyword evidence="9 18" id="KW-0812">Transmembrane</keyword>
<proteinExistence type="inferred from homology"/>
<evidence type="ECO:0000256" key="3">
    <source>
        <dbReference type="ARBA" id="ARBA00007316"/>
    </source>
</evidence>
<evidence type="ECO:0000256" key="2">
    <source>
        <dbReference type="ARBA" id="ARBA00006683"/>
    </source>
</evidence>
<evidence type="ECO:0000256" key="13">
    <source>
        <dbReference type="ARBA" id="ARBA00022989"/>
    </source>
</evidence>
<keyword evidence="8" id="KW-0808">Transferase</keyword>
<keyword evidence="22" id="KW-1185">Reference proteome</keyword>
<dbReference type="InterPro" id="IPR027417">
    <property type="entry name" value="P-loop_NTPase"/>
</dbReference>
<evidence type="ECO:0000256" key="4">
    <source>
        <dbReference type="ARBA" id="ARBA00008883"/>
    </source>
</evidence>
<evidence type="ECO:0000313" key="22">
    <source>
        <dbReference type="Proteomes" id="UP000292507"/>
    </source>
</evidence>
<keyword evidence="6" id="KW-1003">Cell membrane</keyword>
<evidence type="ECO:0000259" key="20">
    <source>
        <dbReference type="Pfam" id="PF13614"/>
    </source>
</evidence>
<dbReference type="EC" id="2.7.10.2" evidence="5"/>
<keyword evidence="7" id="KW-0997">Cell inner membrane</keyword>
<evidence type="ECO:0000256" key="6">
    <source>
        <dbReference type="ARBA" id="ARBA00022475"/>
    </source>
</evidence>
<dbReference type="SUPFAM" id="SSF52540">
    <property type="entry name" value="P-loop containing nucleoside triphosphate hydrolases"/>
    <property type="match status" value="1"/>
</dbReference>
<protein>
    <recommendedName>
        <fullName evidence="5">non-specific protein-tyrosine kinase</fullName>
        <ecNumber evidence="5">2.7.10.2</ecNumber>
    </recommendedName>
</protein>
<comment type="similarity">
    <text evidence="3">Belongs to the CpsD/CapB family.</text>
</comment>
<evidence type="ECO:0000256" key="5">
    <source>
        <dbReference type="ARBA" id="ARBA00011903"/>
    </source>
</evidence>
<evidence type="ECO:0000256" key="14">
    <source>
        <dbReference type="ARBA" id="ARBA00023136"/>
    </source>
</evidence>
<keyword evidence="10" id="KW-0547">Nucleotide-binding</keyword>
<keyword evidence="11" id="KW-0418">Kinase</keyword>
<comment type="subcellular location">
    <subcellularLocation>
        <location evidence="1">Cell inner membrane</location>
        <topology evidence="1">Multi-pass membrane protein</topology>
    </subcellularLocation>
</comment>
<dbReference type="GO" id="GO:0005886">
    <property type="term" value="C:plasma membrane"/>
    <property type="evidence" value="ECO:0007669"/>
    <property type="project" value="UniProtKB-SubCell"/>
</dbReference>
<comment type="similarity">
    <text evidence="2">Belongs to the CpsC/CapA family.</text>
</comment>
<feature type="domain" description="Polysaccharide chain length determinant N-terminal" evidence="19">
    <location>
        <begin position="1"/>
        <end position="89"/>
    </location>
</feature>
<evidence type="ECO:0000256" key="8">
    <source>
        <dbReference type="ARBA" id="ARBA00022679"/>
    </source>
</evidence>
<feature type="domain" description="AAA" evidence="20">
    <location>
        <begin position="262"/>
        <end position="399"/>
    </location>
</feature>
<evidence type="ECO:0000256" key="7">
    <source>
        <dbReference type="ARBA" id="ARBA00022519"/>
    </source>
</evidence>
<comment type="similarity">
    <text evidence="4">Belongs to the etk/wzc family.</text>
</comment>
<keyword evidence="12" id="KW-0067">ATP-binding</keyword>
<dbReference type="NCBIfam" id="TIGR01007">
    <property type="entry name" value="eps_fam"/>
    <property type="match status" value="1"/>
</dbReference>
<evidence type="ECO:0000256" key="15">
    <source>
        <dbReference type="ARBA" id="ARBA00023137"/>
    </source>
</evidence>
<name>A0A4Q7YCU8_9ACTN</name>
<evidence type="ECO:0000256" key="12">
    <source>
        <dbReference type="ARBA" id="ARBA00022840"/>
    </source>
</evidence>
<dbReference type="GO" id="GO:0004715">
    <property type="term" value="F:non-membrane spanning protein tyrosine kinase activity"/>
    <property type="evidence" value="ECO:0007669"/>
    <property type="project" value="UniProtKB-EC"/>
</dbReference>
<feature type="transmembrane region" description="Helical" evidence="18">
    <location>
        <begin position="12"/>
        <end position="35"/>
    </location>
</feature>
<dbReference type="GO" id="GO:0005524">
    <property type="term" value="F:ATP binding"/>
    <property type="evidence" value="ECO:0007669"/>
    <property type="project" value="UniProtKB-KW"/>
</dbReference>
<dbReference type="PANTHER" id="PTHR32309">
    <property type="entry name" value="TYROSINE-PROTEIN KINASE"/>
    <property type="match status" value="1"/>
</dbReference>
<evidence type="ECO:0000256" key="16">
    <source>
        <dbReference type="ARBA" id="ARBA00051245"/>
    </source>
</evidence>
<accession>A0A4Q7YCU8</accession>
<dbReference type="Proteomes" id="UP000292507">
    <property type="component" value="Unassembled WGS sequence"/>
</dbReference>
<dbReference type="Gene3D" id="3.40.50.300">
    <property type="entry name" value="P-loop containing nucleotide triphosphate hydrolases"/>
    <property type="match status" value="1"/>
</dbReference>
<comment type="catalytic activity">
    <reaction evidence="16">
        <text>L-tyrosyl-[protein] + ATP = O-phospho-L-tyrosyl-[protein] + ADP + H(+)</text>
        <dbReference type="Rhea" id="RHEA:10596"/>
        <dbReference type="Rhea" id="RHEA-COMP:10136"/>
        <dbReference type="Rhea" id="RHEA-COMP:20101"/>
        <dbReference type="ChEBI" id="CHEBI:15378"/>
        <dbReference type="ChEBI" id="CHEBI:30616"/>
        <dbReference type="ChEBI" id="CHEBI:46858"/>
        <dbReference type="ChEBI" id="CHEBI:61978"/>
        <dbReference type="ChEBI" id="CHEBI:456216"/>
        <dbReference type="EC" id="2.7.10.2"/>
    </reaction>
</comment>
<keyword evidence="14 18" id="KW-0472">Membrane</keyword>
<dbReference type="Pfam" id="PF13614">
    <property type="entry name" value="AAA_31"/>
    <property type="match status" value="1"/>
</dbReference>
<evidence type="ECO:0000256" key="17">
    <source>
        <dbReference type="SAM" id="MobiDB-lite"/>
    </source>
</evidence>
<evidence type="ECO:0000256" key="11">
    <source>
        <dbReference type="ARBA" id="ARBA00022777"/>
    </source>
</evidence>